<dbReference type="GO" id="GO:0006281">
    <property type="term" value="P:DNA repair"/>
    <property type="evidence" value="ECO:0007669"/>
    <property type="project" value="UniProtKB-KW"/>
</dbReference>
<dbReference type="GO" id="GO:0005524">
    <property type="term" value="F:ATP binding"/>
    <property type="evidence" value="ECO:0007669"/>
    <property type="project" value="UniProtKB-KW"/>
</dbReference>
<feature type="non-terminal residue" evidence="4">
    <location>
        <position position="1"/>
    </location>
</feature>
<feature type="domain" description="DNA helicase Pif1-like DEAD-box helicase" evidence="2">
    <location>
        <begin position="235"/>
        <end position="312"/>
    </location>
</feature>
<evidence type="ECO:0000313" key="4">
    <source>
        <dbReference type="EMBL" id="KOF76417.1"/>
    </source>
</evidence>
<dbReference type="GO" id="GO:0016887">
    <property type="term" value="F:ATP hydrolysis activity"/>
    <property type="evidence" value="ECO:0007669"/>
    <property type="project" value="RHEA"/>
</dbReference>
<dbReference type="OrthoDB" id="6145593at2759"/>
<dbReference type="EC" id="5.6.2.3" evidence="1"/>
<dbReference type="GO" id="GO:0006310">
    <property type="term" value="P:DNA recombination"/>
    <property type="evidence" value="ECO:0007669"/>
    <property type="project" value="UniProtKB-KW"/>
</dbReference>
<dbReference type="AlphaFoldDB" id="A0A0L8GHC8"/>
<protein>
    <recommendedName>
        <fullName evidence="1">ATP-dependent DNA helicase</fullName>
        <ecNumber evidence="1">5.6.2.3</ecNumber>
    </recommendedName>
</protein>
<keyword evidence="1" id="KW-0234">DNA repair</keyword>
<comment type="similarity">
    <text evidence="1">Belongs to the helicase family.</text>
</comment>
<proteinExistence type="inferred from homology"/>
<accession>A0A0L8GHC8</accession>
<dbReference type="SUPFAM" id="SSF52540">
    <property type="entry name" value="P-loop containing nucleoside triphosphate hydrolases"/>
    <property type="match status" value="1"/>
</dbReference>
<dbReference type="InterPro" id="IPR027417">
    <property type="entry name" value="P-loop_NTPase"/>
</dbReference>
<gene>
    <name evidence="4" type="ORF">OCBIM_22033364mg</name>
</gene>
<keyword evidence="1" id="KW-0547">Nucleotide-binding</keyword>
<organism evidence="4">
    <name type="scientific">Octopus bimaculoides</name>
    <name type="common">California two-spotted octopus</name>
    <dbReference type="NCBI Taxonomy" id="37653"/>
    <lineage>
        <taxon>Eukaryota</taxon>
        <taxon>Metazoa</taxon>
        <taxon>Spiralia</taxon>
        <taxon>Lophotrochozoa</taxon>
        <taxon>Mollusca</taxon>
        <taxon>Cephalopoda</taxon>
        <taxon>Coleoidea</taxon>
        <taxon>Octopodiformes</taxon>
        <taxon>Octopoda</taxon>
        <taxon>Incirrata</taxon>
        <taxon>Octopodidae</taxon>
        <taxon>Octopus</taxon>
    </lineage>
</organism>
<keyword evidence="1" id="KW-0227">DNA damage</keyword>
<keyword evidence="1" id="KW-0347">Helicase</keyword>
<reference evidence="4" key="1">
    <citation type="submission" date="2015-07" db="EMBL/GenBank/DDBJ databases">
        <title>MeaNS - Measles Nucleotide Surveillance Program.</title>
        <authorList>
            <person name="Tran T."/>
            <person name="Druce J."/>
        </authorList>
    </citation>
    <scope>NUCLEOTIDE SEQUENCE</scope>
    <source>
        <strain evidence="4">UCB-OBI-ISO-001</strain>
        <tissue evidence="4">Gonad</tissue>
    </source>
</reference>
<evidence type="ECO:0000259" key="2">
    <source>
        <dbReference type="Pfam" id="PF05970"/>
    </source>
</evidence>
<dbReference type="GO" id="GO:0000723">
    <property type="term" value="P:telomere maintenance"/>
    <property type="evidence" value="ECO:0007669"/>
    <property type="project" value="InterPro"/>
</dbReference>
<evidence type="ECO:0000259" key="3">
    <source>
        <dbReference type="Pfam" id="PF21530"/>
    </source>
</evidence>
<dbReference type="Pfam" id="PF21530">
    <property type="entry name" value="Pif1_2B_dom"/>
    <property type="match status" value="1"/>
</dbReference>
<keyword evidence="1" id="KW-0378">Hydrolase</keyword>
<dbReference type="PANTHER" id="PTHR10492:SF57">
    <property type="entry name" value="ATP-DEPENDENT DNA HELICASE"/>
    <property type="match status" value="1"/>
</dbReference>
<dbReference type="GO" id="GO:0043139">
    <property type="term" value="F:5'-3' DNA helicase activity"/>
    <property type="evidence" value="ECO:0007669"/>
    <property type="project" value="UniProtKB-EC"/>
</dbReference>
<dbReference type="EMBL" id="KQ421799">
    <property type="protein sequence ID" value="KOF76417.1"/>
    <property type="molecule type" value="Genomic_DNA"/>
</dbReference>
<dbReference type="InterPro" id="IPR049163">
    <property type="entry name" value="Pif1-like_2B_dom"/>
</dbReference>
<dbReference type="InterPro" id="IPR010285">
    <property type="entry name" value="DNA_helicase_pif1-like_DEAD"/>
</dbReference>
<comment type="cofactor">
    <cofactor evidence="1">
        <name>Mg(2+)</name>
        <dbReference type="ChEBI" id="CHEBI:18420"/>
    </cofactor>
</comment>
<feature type="domain" description="DNA helicase Pif1-like 2B" evidence="3">
    <location>
        <begin position="313"/>
        <end position="338"/>
    </location>
</feature>
<dbReference type="Pfam" id="PF05970">
    <property type="entry name" value="PIF1"/>
    <property type="match status" value="1"/>
</dbReference>
<sequence length="450" mass="50628">YQEQALKRNNISPGTNFQLIFQLQEMLHETNSYVKSFKYALEIASGPNFNVVIHADKRPFGEHAGRYNQPSCNEVAIVLQGEPSNPRDIVLSCRDNSIQRIHESHRAYDALQYPLLFVYGENGYHFDPVSLWLRYRNELAEDYYQLQKRQVPEINSANDHIYNCALIDIENKIALLGETTLQVYGLPATLRDESNFTSTELIREMSYNADTLAQFIHEIEPKLQPEQQQIINTVFGNEKTFLIKLLSKVRLNKVIALAVASSGTAAILLPDGRTAHSAFKLPLHLAKSESPSCNITKTSEKGMLLQKCQLTMLKVGTPVMLLRNLNPTTLCNGTRLVIKKAMQNVLEATIISGCGTGDVFIPRIPLTPSDADIPFTFRRLQFPIRTSFAMSINKSQGQTLSVSGLYLEESCFSHGQLYVGCSRVESKDSLFAYTLNGKTKSIVYNEVLHQ</sequence>
<keyword evidence="1" id="KW-0233">DNA recombination</keyword>
<dbReference type="PANTHER" id="PTHR10492">
    <property type="match status" value="1"/>
</dbReference>
<name>A0A0L8GHC8_OCTBM</name>
<keyword evidence="1" id="KW-0067">ATP-binding</keyword>
<comment type="catalytic activity">
    <reaction evidence="1">
        <text>ATP + H2O = ADP + phosphate + H(+)</text>
        <dbReference type="Rhea" id="RHEA:13065"/>
        <dbReference type="ChEBI" id="CHEBI:15377"/>
        <dbReference type="ChEBI" id="CHEBI:15378"/>
        <dbReference type="ChEBI" id="CHEBI:30616"/>
        <dbReference type="ChEBI" id="CHEBI:43474"/>
        <dbReference type="ChEBI" id="CHEBI:456216"/>
        <dbReference type="EC" id="5.6.2.3"/>
    </reaction>
</comment>
<evidence type="ECO:0000256" key="1">
    <source>
        <dbReference type="RuleBase" id="RU363044"/>
    </source>
</evidence>